<evidence type="ECO:0000259" key="9">
    <source>
        <dbReference type="Pfam" id="PF00108"/>
    </source>
</evidence>
<keyword evidence="6" id="KW-0446">Lipid-binding</keyword>
<evidence type="ECO:0000256" key="7">
    <source>
        <dbReference type="ARBA" id="ARBA00023140"/>
    </source>
</evidence>
<evidence type="ECO:0000259" key="10">
    <source>
        <dbReference type="Pfam" id="PF22691"/>
    </source>
</evidence>
<dbReference type="PANTHER" id="PTHR42870:SF1">
    <property type="entry name" value="NON-SPECIFIC LIPID-TRANSFER PROTEIN-LIKE 2"/>
    <property type="match status" value="1"/>
</dbReference>
<evidence type="ECO:0000256" key="6">
    <source>
        <dbReference type="ARBA" id="ARBA00023121"/>
    </source>
</evidence>
<dbReference type="Pfam" id="PF22691">
    <property type="entry name" value="Thiolase_C_1"/>
    <property type="match status" value="1"/>
</dbReference>
<evidence type="ECO:0000256" key="3">
    <source>
        <dbReference type="ARBA" id="ARBA00022448"/>
    </source>
</evidence>
<evidence type="ECO:0000256" key="2">
    <source>
        <dbReference type="ARBA" id="ARBA00012352"/>
    </source>
</evidence>
<evidence type="ECO:0000256" key="5">
    <source>
        <dbReference type="ARBA" id="ARBA00023055"/>
    </source>
</evidence>
<comment type="subcellular location">
    <subcellularLocation>
        <location evidence="1">Peroxisome</location>
    </subcellularLocation>
</comment>
<dbReference type="PANTHER" id="PTHR42870">
    <property type="entry name" value="ACETYL-COA C-ACETYLTRANSFERASE"/>
    <property type="match status" value="1"/>
</dbReference>
<protein>
    <recommendedName>
        <fullName evidence="2">propanoyl-CoA C-acyltransferase</fullName>
        <ecNumber evidence="2">2.3.1.176</ecNumber>
    </recommendedName>
    <alternativeName>
        <fullName evidence="8">Propanoyl-CoA C-acyltransferase</fullName>
    </alternativeName>
</protein>
<dbReference type="SUPFAM" id="SSF53901">
    <property type="entry name" value="Thiolase-like"/>
    <property type="match status" value="2"/>
</dbReference>
<dbReference type="EMBL" id="UAUI01000001">
    <property type="protein sequence ID" value="SPZ34930.1"/>
    <property type="molecule type" value="Genomic_DNA"/>
</dbReference>
<dbReference type="RefSeq" id="WP_037231741.1">
    <property type="nucleotide sequence ID" value="NZ_JBHXBJ010000191.1"/>
</dbReference>
<dbReference type="PROSITE" id="PS00098">
    <property type="entry name" value="THIOLASE_1"/>
    <property type="match status" value="1"/>
</dbReference>
<dbReference type="InterPro" id="IPR016039">
    <property type="entry name" value="Thiolase-like"/>
</dbReference>
<dbReference type="NCBIfam" id="NF006102">
    <property type="entry name" value="PRK08256.1"/>
    <property type="match status" value="1"/>
</dbReference>
<sequence length="395" mass="42244">MAQRTFVIGVGMTKFEKPGARNWDYPEMGKEAGQAALDDAGISYDLVQRAFGSYVHGDSCYGNRALYELGMTGIPIVNVNNNCASGVSGLYMAREAVKFGQADCVMAVGFEKMNSGEIQMAFANRPSPLRKQIKAMWTRRGRQSTPIAAQMFANAAKEHSETYGTPAETWAKVSVKNYSHAVNNPRSQFRTARSLDEILAAPMISDPLTRMMCCPTSDGGAAAIVASERFVEQHGLWDKAVEIAGMHMVTDTPDTFDGTDKAIVGWHMNRKIAEAVYEESGLGPENVQVVELHDCFAPAEVLLYEALGLCPEGKGGDLLLSGGTTYGGQWVVNPSGGLLSKGHPLGATGLAQCAELTWQLRGEADKRQVTGATAALQHNLGLGGAGVAAVYKKVG</sequence>
<dbReference type="InterPro" id="IPR020613">
    <property type="entry name" value="Thiolase_CS"/>
</dbReference>
<dbReference type="GO" id="GO:0006869">
    <property type="term" value="P:lipid transport"/>
    <property type="evidence" value="ECO:0007669"/>
    <property type="project" value="UniProtKB-KW"/>
</dbReference>
<dbReference type="InterPro" id="IPR002155">
    <property type="entry name" value="Thiolase"/>
</dbReference>
<evidence type="ECO:0000256" key="4">
    <source>
        <dbReference type="ARBA" id="ARBA00022679"/>
    </source>
</evidence>
<dbReference type="InterPro" id="IPR020615">
    <property type="entry name" value="Thiolase_acyl_enz_int_AS"/>
</dbReference>
<evidence type="ECO:0000256" key="8">
    <source>
        <dbReference type="ARBA" id="ARBA00032316"/>
    </source>
</evidence>
<keyword evidence="7" id="KW-0576">Peroxisome</keyword>
<dbReference type="PIRSF" id="PIRSF000429">
    <property type="entry name" value="Ac-CoA_Ac_transf"/>
    <property type="match status" value="1"/>
</dbReference>
<reference evidence="11 12" key="1">
    <citation type="submission" date="2018-06" db="EMBL/GenBank/DDBJ databases">
        <authorList>
            <consortium name="Pathogen Informatics"/>
            <person name="Doyle S."/>
        </authorList>
    </citation>
    <scope>NUCLEOTIDE SEQUENCE [LARGE SCALE GENOMIC DNA]</scope>
    <source>
        <strain evidence="11 12">NCTC13229</strain>
    </source>
</reference>
<keyword evidence="3" id="KW-0813">Transport</keyword>
<accession>A0AB38F5X3</accession>
<feature type="domain" description="Thiolase N-terminal" evidence="9">
    <location>
        <begin position="6"/>
        <end position="228"/>
    </location>
</feature>
<proteinExistence type="predicted"/>
<dbReference type="GO" id="GO:0008289">
    <property type="term" value="F:lipid binding"/>
    <property type="evidence" value="ECO:0007669"/>
    <property type="project" value="UniProtKB-KW"/>
</dbReference>
<comment type="caution">
    <text evidence="11">The sequence shown here is derived from an EMBL/GenBank/DDBJ whole genome shotgun (WGS) entry which is preliminary data.</text>
</comment>
<keyword evidence="4 11" id="KW-0808">Transferase</keyword>
<name>A0AB38F5X3_RHOWR</name>
<evidence type="ECO:0000313" key="11">
    <source>
        <dbReference type="EMBL" id="SPZ34930.1"/>
    </source>
</evidence>
<dbReference type="GO" id="GO:0016747">
    <property type="term" value="F:acyltransferase activity, transferring groups other than amino-acyl groups"/>
    <property type="evidence" value="ECO:0007669"/>
    <property type="project" value="InterPro"/>
</dbReference>
<evidence type="ECO:0000313" key="12">
    <source>
        <dbReference type="Proteomes" id="UP000251211"/>
    </source>
</evidence>
<dbReference type="InterPro" id="IPR055140">
    <property type="entry name" value="Thiolase_C_2"/>
</dbReference>
<gene>
    <name evidence="11" type="primary">paaJ_1</name>
    <name evidence="11" type="ORF">NCTC13229_00509</name>
</gene>
<keyword evidence="11" id="KW-0012">Acyltransferase</keyword>
<feature type="domain" description="Thiolase C-terminal" evidence="10">
    <location>
        <begin position="270"/>
        <end position="382"/>
    </location>
</feature>
<organism evidence="11 12">
    <name type="scientific">Rhodococcus wratislaviensis</name>
    <name type="common">Tsukamurella wratislaviensis</name>
    <dbReference type="NCBI Taxonomy" id="44752"/>
    <lineage>
        <taxon>Bacteria</taxon>
        <taxon>Bacillati</taxon>
        <taxon>Actinomycetota</taxon>
        <taxon>Actinomycetes</taxon>
        <taxon>Mycobacteriales</taxon>
        <taxon>Nocardiaceae</taxon>
        <taxon>Rhodococcus</taxon>
    </lineage>
</organism>
<dbReference type="AlphaFoldDB" id="A0AB38F5X3"/>
<dbReference type="CDD" id="cd00829">
    <property type="entry name" value="SCP-x_thiolase"/>
    <property type="match status" value="1"/>
</dbReference>
<keyword evidence="5" id="KW-0445">Lipid transport</keyword>
<dbReference type="PROSITE" id="PS00737">
    <property type="entry name" value="THIOLASE_2"/>
    <property type="match status" value="1"/>
</dbReference>
<dbReference type="InterPro" id="IPR020616">
    <property type="entry name" value="Thiolase_N"/>
</dbReference>
<dbReference type="EC" id="2.3.1.176" evidence="2"/>
<evidence type="ECO:0000256" key="1">
    <source>
        <dbReference type="ARBA" id="ARBA00004275"/>
    </source>
</evidence>
<dbReference type="Gene3D" id="3.40.47.10">
    <property type="match status" value="1"/>
</dbReference>
<dbReference type="Pfam" id="PF00108">
    <property type="entry name" value="Thiolase_N"/>
    <property type="match status" value="1"/>
</dbReference>
<dbReference type="Proteomes" id="UP000251211">
    <property type="component" value="Unassembled WGS sequence"/>
</dbReference>